<protein>
    <submittedName>
        <fullName evidence="1">Uncharacterized protein</fullName>
    </submittedName>
</protein>
<evidence type="ECO:0000313" key="1">
    <source>
        <dbReference type="EMBL" id="HBP28999.1"/>
    </source>
</evidence>
<comment type="caution">
    <text evidence="1">The sequence shown here is derived from an EMBL/GenBank/DDBJ whole genome shotgun (WGS) entry which is preliminary data.</text>
</comment>
<dbReference type="AlphaFoldDB" id="A0A356LDT8"/>
<reference evidence="1 2" key="1">
    <citation type="journal article" date="2018" name="Nat. Biotechnol.">
        <title>A standardized bacterial taxonomy based on genome phylogeny substantially revises the tree of life.</title>
        <authorList>
            <person name="Parks D.H."/>
            <person name="Chuvochina M."/>
            <person name="Waite D.W."/>
            <person name="Rinke C."/>
            <person name="Skarshewski A."/>
            <person name="Chaumeil P.A."/>
            <person name="Hugenholtz P."/>
        </authorList>
    </citation>
    <scope>NUCLEOTIDE SEQUENCE [LARGE SCALE GENOMIC DNA]</scope>
    <source>
        <strain evidence="1">UBA10707</strain>
    </source>
</reference>
<dbReference type="Proteomes" id="UP000264036">
    <property type="component" value="Unassembled WGS sequence"/>
</dbReference>
<evidence type="ECO:0000313" key="2">
    <source>
        <dbReference type="Proteomes" id="UP000264036"/>
    </source>
</evidence>
<gene>
    <name evidence="1" type="ORF">DD666_06230</name>
</gene>
<sequence length="86" mass="9944">MQVFARSDERNVRKPAWRTPEYALHRPQRPVEHAVCPRLVNTNPTSLFTILAWLQILVNGNNIKQSSRIQDAYSLAKNLCQLQAFL</sequence>
<name>A0A356LDT8_9BURK</name>
<organism evidence="1 2">
    <name type="scientific">Advenella kashmirensis</name>
    <dbReference type="NCBI Taxonomy" id="310575"/>
    <lineage>
        <taxon>Bacteria</taxon>
        <taxon>Pseudomonadati</taxon>
        <taxon>Pseudomonadota</taxon>
        <taxon>Betaproteobacteria</taxon>
        <taxon>Burkholderiales</taxon>
        <taxon>Alcaligenaceae</taxon>
    </lineage>
</organism>
<accession>A0A356LDT8</accession>
<dbReference type="EMBL" id="DOEK01000010">
    <property type="protein sequence ID" value="HBP28999.1"/>
    <property type="molecule type" value="Genomic_DNA"/>
</dbReference>
<proteinExistence type="predicted"/>